<dbReference type="GO" id="GO:0020037">
    <property type="term" value="F:heme binding"/>
    <property type="evidence" value="ECO:0007669"/>
    <property type="project" value="InterPro"/>
</dbReference>
<dbReference type="PANTHER" id="PTHR24300:SF375">
    <property type="entry name" value="CYTOCHROME P450 FAMILY"/>
    <property type="match status" value="1"/>
</dbReference>
<dbReference type="InterPro" id="IPR050182">
    <property type="entry name" value="Cytochrome_P450_fam2"/>
</dbReference>
<organism evidence="5 6">
    <name type="scientific">Oedothorax gibbosus</name>
    <dbReference type="NCBI Taxonomy" id="931172"/>
    <lineage>
        <taxon>Eukaryota</taxon>
        <taxon>Metazoa</taxon>
        <taxon>Ecdysozoa</taxon>
        <taxon>Arthropoda</taxon>
        <taxon>Chelicerata</taxon>
        <taxon>Arachnida</taxon>
        <taxon>Araneae</taxon>
        <taxon>Araneomorphae</taxon>
        <taxon>Entelegynae</taxon>
        <taxon>Araneoidea</taxon>
        <taxon>Linyphiidae</taxon>
        <taxon>Erigoninae</taxon>
        <taxon>Oedothorax</taxon>
    </lineage>
</organism>
<evidence type="ECO:0000256" key="4">
    <source>
        <dbReference type="ARBA" id="ARBA00023033"/>
    </source>
</evidence>
<evidence type="ECO:0000313" key="5">
    <source>
        <dbReference type="EMBL" id="KAG8196170.1"/>
    </source>
</evidence>
<dbReference type="PANTHER" id="PTHR24300">
    <property type="entry name" value="CYTOCHROME P450 508A4-RELATED"/>
    <property type="match status" value="1"/>
</dbReference>
<sequence length="141" mass="16228">METISVLVAVFVILILVWFTKNKFGNKIPGPIGLPIVGYLPFMTKKPYAKLAELRHKYGPIYRISLGNREIVVLSDFKTIKDTFARDEFMGRPLDLPFELTEDTIRTGAMNGTPWKEQKRFSLHNLRDLGFGKSQMEEHLK</sequence>
<dbReference type="GO" id="GO:0016712">
    <property type="term" value="F:oxidoreductase activity, acting on paired donors, with incorporation or reduction of molecular oxygen, reduced flavin or flavoprotein as one donor, and incorporation of one atom of oxygen"/>
    <property type="evidence" value="ECO:0007669"/>
    <property type="project" value="TreeGrafter"/>
</dbReference>
<dbReference type="GO" id="GO:0005737">
    <property type="term" value="C:cytoplasm"/>
    <property type="evidence" value="ECO:0007669"/>
    <property type="project" value="TreeGrafter"/>
</dbReference>
<evidence type="ECO:0008006" key="7">
    <source>
        <dbReference type="Google" id="ProtNLM"/>
    </source>
</evidence>
<proteinExistence type="inferred from homology"/>
<keyword evidence="3" id="KW-0408">Iron</keyword>
<dbReference type="Gene3D" id="1.10.630.10">
    <property type="entry name" value="Cytochrome P450"/>
    <property type="match status" value="1"/>
</dbReference>
<name>A0AAV6VHC4_9ARAC</name>
<evidence type="ECO:0000313" key="6">
    <source>
        <dbReference type="Proteomes" id="UP000827092"/>
    </source>
</evidence>
<keyword evidence="4" id="KW-0560">Oxidoreductase</keyword>
<dbReference type="GO" id="GO:0006082">
    <property type="term" value="P:organic acid metabolic process"/>
    <property type="evidence" value="ECO:0007669"/>
    <property type="project" value="TreeGrafter"/>
</dbReference>
<dbReference type="InterPro" id="IPR001128">
    <property type="entry name" value="Cyt_P450"/>
</dbReference>
<dbReference type="Proteomes" id="UP000827092">
    <property type="component" value="Unassembled WGS sequence"/>
</dbReference>
<keyword evidence="6" id="KW-1185">Reference proteome</keyword>
<dbReference type="InterPro" id="IPR036396">
    <property type="entry name" value="Cyt_P450_sf"/>
</dbReference>
<evidence type="ECO:0000256" key="1">
    <source>
        <dbReference type="ARBA" id="ARBA00010617"/>
    </source>
</evidence>
<comment type="similarity">
    <text evidence="1">Belongs to the cytochrome P450 family.</text>
</comment>
<evidence type="ECO:0000256" key="3">
    <source>
        <dbReference type="ARBA" id="ARBA00023004"/>
    </source>
</evidence>
<dbReference type="SUPFAM" id="SSF48264">
    <property type="entry name" value="Cytochrome P450"/>
    <property type="match status" value="1"/>
</dbReference>
<dbReference type="GO" id="GO:0006805">
    <property type="term" value="P:xenobiotic metabolic process"/>
    <property type="evidence" value="ECO:0007669"/>
    <property type="project" value="TreeGrafter"/>
</dbReference>
<protein>
    <recommendedName>
        <fullName evidence="7">Cytochrome P450</fullName>
    </recommendedName>
</protein>
<keyword evidence="4" id="KW-0503">Monooxygenase</keyword>
<evidence type="ECO:0000256" key="2">
    <source>
        <dbReference type="ARBA" id="ARBA00022723"/>
    </source>
</evidence>
<keyword evidence="2" id="KW-0479">Metal-binding</keyword>
<dbReference type="EMBL" id="JAFNEN010000074">
    <property type="protein sequence ID" value="KAG8196170.1"/>
    <property type="molecule type" value="Genomic_DNA"/>
</dbReference>
<accession>A0AAV6VHC4</accession>
<dbReference type="Pfam" id="PF00067">
    <property type="entry name" value="p450"/>
    <property type="match status" value="1"/>
</dbReference>
<gene>
    <name evidence="5" type="ORF">JTE90_007900</name>
</gene>
<comment type="caution">
    <text evidence="5">The sequence shown here is derived from an EMBL/GenBank/DDBJ whole genome shotgun (WGS) entry which is preliminary data.</text>
</comment>
<dbReference type="GO" id="GO:0005506">
    <property type="term" value="F:iron ion binding"/>
    <property type="evidence" value="ECO:0007669"/>
    <property type="project" value="InterPro"/>
</dbReference>
<dbReference type="AlphaFoldDB" id="A0AAV6VHC4"/>
<reference evidence="5 6" key="1">
    <citation type="journal article" date="2022" name="Nat. Ecol. Evol.">
        <title>A masculinizing supergene underlies an exaggerated male reproductive morph in a spider.</title>
        <authorList>
            <person name="Hendrickx F."/>
            <person name="De Corte Z."/>
            <person name="Sonet G."/>
            <person name="Van Belleghem S.M."/>
            <person name="Kostlbacher S."/>
            <person name="Vangestel C."/>
        </authorList>
    </citation>
    <scope>NUCLEOTIDE SEQUENCE [LARGE SCALE GENOMIC DNA]</scope>
    <source>
        <strain evidence="5">W744_W776</strain>
    </source>
</reference>